<feature type="region of interest" description="Disordered" evidence="1">
    <location>
        <begin position="150"/>
        <end position="202"/>
    </location>
</feature>
<evidence type="ECO:0000256" key="1">
    <source>
        <dbReference type="SAM" id="MobiDB-lite"/>
    </source>
</evidence>
<keyword evidence="2" id="KW-0812">Transmembrane</keyword>
<dbReference type="InterPro" id="IPR007730">
    <property type="entry name" value="SPOR-like_dom"/>
</dbReference>
<accession>A0ABV3Z713</accession>
<dbReference type="PROSITE" id="PS51724">
    <property type="entry name" value="SPOR"/>
    <property type="match status" value="1"/>
</dbReference>
<evidence type="ECO:0000259" key="3">
    <source>
        <dbReference type="PROSITE" id="PS51724"/>
    </source>
</evidence>
<organism evidence="4 5">
    <name type="scientific">Hyphococcus lacteus</name>
    <dbReference type="NCBI Taxonomy" id="3143536"/>
    <lineage>
        <taxon>Bacteria</taxon>
        <taxon>Pseudomonadati</taxon>
        <taxon>Pseudomonadota</taxon>
        <taxon>Alphaproteobacteria</taxon>
        <taxon>Parvularculales</taxon>
        <taxon>Parvularculaceae</taxon>
        <taxon>Hyphococcus</taxon>
    </lineage>
</organism>
<feature type="region of interest" description="Disordered" evidence="1">
    <location>
        <begin position="1"/>
        <end position="21"/>
    </location>
</feature>
<evidence type="ECO:0000313" key="5">
    <source>
        <dbReference type="Proteomes" id="UP001560685"/>
    </source>
</evidence>
<evidence type="ECO:0000313" key="4">
    <source>
        <dbReference type="EMBL" id="MEX6634599.1"/>
    </source>
</evidence>
<dbReference type="RefSeq" id="WP_369314645.1">
    <property type="nucleotide sequence ID" value="NZ_JBEHZE010000002.1"/>
</dbReference>
<feature type="compositionally biased region" description="Acidic residues" evidence="1">
    <location>
        <begin position="9"/>
        <end position="21"/>
    </location>
</feature>
<name>A0ABV3Z713_9PROT</name>
<reference evidence="4 5" key="1">
    <citation type="submission" date="2024-05" db="EMBL/GenBank/DDBJ databases">
        <title>Three bacterial strains, DH-69, EH-24, and ECK-19 isolated from coastal sediments.</title>
        <authorList>
            <person name="Ye Y.-Q."/>
            <person name="Du Z.-J."/>
        </authorList>
    </citation>
    <scope>NUCLEOTIDE SEQUENCE [LARGE SCALE GENOMIC DNA]</scope>
    <source>
        <strain evidence="4 5">ECK-19</strain>
    </source>
</reference>
<evidence type="ECO:0000256" key="2">
    <source>
        <dbReference type="SAM" id="Phobius"/>
    </source>
</evidence>
<sequence>MTNAAHEETYEDDYQEYDEFDDDDDRGLSGLVVLIMGIVMIGAFVSVVWISYNQGMKAGREGGAAEMPYVAADPEPIKIETADNSETVADREVYDALDGNDPEPVTTLAEGPEEPVTRNVEDTIGALASQAETTTTDITDEVEDRLASLKQEDAATLGPETAPTPKPKDTARNTAPATVSVTPATTASNVRPASRNSAAASGGTHVVQVGAFRSNDEAMAQWSRLQTKLDGYLDGKSPDVERADLGDRGVYHRLRIGPFSSSDAAKTYCAGLKERGQDCLIKAL</sequence>
<keyword evidence="2" id="KW-0472">Membrane</keyword>
<gene>
    <name evidence="4" type="ORF">ABFZ84_13685</name>
</gene>
<dbReference type="Proteomes" id="UP001560685">
    <property type="component" value="Unassembled WGS sequence"/>
</dbReference>
<dbReference type="SUPFAM" id="SSF110997">
    <property type="entry name" value="Sporulation related repeat"/>
    <property type="match status" value="1"/>
</dbReference>
<feature type="domain" description="SPOR" evidence="3">
    <location>
        <begin position="199"/>
        <end position="284"/>
    </location>
</feature>
<feature type="transmembrane region" description="Helical" evidence="2">
    <location>
        <begin position="28"/>
        <end position="50"/>
    </location>
</feature>
<keyword evidence="2" id="KW-1133">Transmembrane helix</keyword>
<dbReference type="EMBL" id="JBEHZE010000002">
    <property type="protein sequence ID" value="MEX6634599.1"/>
    <property type="molecule type" value="Genomic_DNA"/>
</dbReference>
<protein>
    <submittedName>
        <fullName evidence="4">SPOR domain-containing protein</fullName>
    </submittedName>
</protein>
<dbReference type="Pfam" id="PF05036">
    <property type="entry name" value="SPOR"/>
    <property type="match status" value="1"/>
</dbReference>
<dbReference type="InterPro" id="IPR036680">
    <property type="entry name" value="SPOR-like_sf"/>
</dbReference>
<dbReference type="Gene3D" id="3.30.70.1070">
    <property type="entry name" value="Sporulation related repeat"/>
    <property type="match status" value="1"/>
</dbReference>
<keyword evidence="5" id="KW-1185">Reference proteome</keyword>
<feature type="compositionally biased region" description="Low complexity" evidence="1">
    <location>
        <begin position="174"/>
        <end position="188"/>
    </location>
</feature>
<feature type="compositionally biased region" description="Polar residues" evidence="1">
    <location>
        <begin position="189"/>
        <end position="199"/>
    </location>
</feature>
<comment type="caution">
    <text evidence="4">The sequence shown here is derived from an EMBL/GenBank/DDBJ whole genome shotgun (WGS) entry which is preliminary data.</text>
</comment>
<proteinExistence type="predicted"/>